<feature type="domain" description="Ribosomal RNA small subunit methyltransferase E PUA-like" evidence="12">
    <location>
        <begin position="16"/>
        <end position="63"/>
    </location>
</feature>
<dbReference type="Gene3D" id="2.40.240.20">
    <property type="entry name" value="Hypothetical PUA domain-like, domain 1"/>
    <property type="match status" value="1"/>
</dbReference>
<keyword evidence="4 10" id="KW-0698">rRNA processing</keyword>
<dbReference type="PATRIC" id="fig|1544798.3.peg.2595"/>
<sequence length="233" mass="26010">MQLFYVPTISGAEVILDETESKHAVRVLRLKEGDEIELVDGKGGFYKARIQNANPKKCQLSIIESQTEFGKKDFHLHIAIAPTKNIDRTEWFLEKCTEIGIDEVTPLLSEHSERKVIKPERLEKILVSAMKQSVKAYLPKLNELTKLSDLLTQATETKKFIAHCNEGEKPHLKNVVKPGEEVLILIGPEGDFSPEEVELALENGFEAISLGNARLRTETAGVVACHIVNLAND</sequence>
<keyword evidence="14" id="KW-1185">Reference proteome</keyword>
<evidence type="ECO:0000259" key="12">
    <source>
        <dbReference type="Pfam" id="PF20260"/>
    </source>
</evidence>
<dbReference type="InterPro" id="IPR029026">
    <property type="entry name" value="tRNA_m1G_MTases_N"/>
</dbReference>
<dbReference type="InterPro" id="IPR029028">
    <property type="entry name" value="Alpha/beta_knot_MTases"/>
</dbReference>
<comment type="catalytic activity">
    <reaction evidence="9 10">
        <text>uridine(1498) in 16S rRNA + S-adenosyl-L-methionine = N(3)-methyluridine(1498) in 16S rRNA + S-adenosyl-L-homocysteine + H(+)</text>
        <dbReference type="Rhea" id="RHEA:42920"/>
        <dbReference type="Rhea" id="RHEA-COMP:10283"/>
        <dbReference type="Rhea" id="RHEA-COMP:10284"/>
        <dbReference type="ChEBI" id="CHEBI:15378"/>
        <dbReference type="ChEBI" id="CHEBI:57856"/>
        <dbReference type="ChEBI" id="CHEBI:59789"/>
        <dbReference type="ChEBI" id="CHEBI:65315"/>
        <dbReference type="ChEBI" id="CHEBI:74502"/>
        <dbReference type="EC" id="2.1.1.193"/>
    </reaction>
</comment>
<evidence type="ECO:0000256" key="4">
    <source>
        <dbReference type="ARBA" id="ARBA00022552"/>
    </source>
</evidence>
<proteinExistence type="inferred from homology"/>
<evidence type="ECO:0000256" key="8">
    <source>
        <dbReference type="ARBA" id="ARBA00025699"/>
    </source>
</evidence>
<dbReference type="Pfam" id="PF04452">
    <property type="entry name" value="Methyltrans_RNA"/>
    <property type="match status" value="1"/>
</dbReference>
<keyword evidence="7 10" id="KW-0949">S-adenosyl-L-methionine</keyword>
<dbReference type="EC" id="2.1.1.193" evidence="10"/>
<dbReference type="RefSeq" id="WP_045029827.1">
    <property type="nucleotide sequence ID" value="NZ_JRHC01000002.1"/>
</dbReference>
<dbReference type="NCBIfam" id="NF008702">
    <property type="entry name" value="PRK11713.6-1"/>
    <property type="match status" value="1"/>
</dbReference>
<keyword evidence="3 10" id="KW-0963">Cytoplasm</keyword>
<evidence type="ECO:0000259" key="11">
    <source>
        <dbReference type="Pfam" id="PF04452"/>
    </source>
</evidence>
<evidence type="ECO:0000256" key="6">
    <source>
        <dbReference type="ARBA" id="ARBA00022679"/>
    </source>
</evidence>
<organism evidence="13 14">
    <name type="scientific">Draconibacterium sediminis</name>
    <dbReference type="NCBI Taxonomy" id="1544798"/>
    <lineage>
        <taxon>Bacteria</taxon>
        <taxon>Pseudomonadati</taxon>
        <taxon>Bacteroidota</taxon>
        <taxon>Bacteroidia</taxon>
        <taxon>Marinilabiliales</taxon>
        <taxon>Prolixibacteraceae</taxon>
        <taxon>Draconibacterium</taxon>
    </lineage>
</organism>
<dbReference type="AlphaFoldDB" id="A0A0D8JBD1"/>
<name>A0A0D8JBD1_9BACT</name>
<dbReference type="InterPro" id="IPR046886">
    <property type="entry name" value="RsmE_MTase_dom"/>
</dbReference>
<dbReference type="CDD" id="cd18084">
    <property type="entry name" value="RsmE-like"/>
    <property type="match status" value="1"/>
</dbReference>
<evidence type="ECO:0000256" key="9">
    <source>
        <dbReference type="ARBA" id="ARBA00047944"/>
    </source>
</evidence>
<dbReference type="Proteomes" id="UP000032544">
    <property type="component" value="Unassembled WGS sequence"/>
</dbReference>
<dbReference type="OrthoDB" id="9815641at2"/>
<evidence type="ECO:0000256" key="7">
    <source>
        <dbReference type="ARBA" id="ARBA00022691"/>
    </source>
</evidence>
<evidence type="ECO:0000256" key="5">
    <source>
        <dbReference type="ARBA" id="ARBA00022603"/>
    </source>
</evidence>
<dbReference type="NCBIfam" id="TIGR00046">
    <property type="entry name" value="RsmE family RNA methyltransferase"/>
    <property type="match status" value="1"/>
</dbReference>
<dbReference type="InterPro" id="IPR015947">
    <property type="entry name" value="PUA-like_sf"/>
</dbReference>
<dbReference type="SUPFAM" id="SSF88697">
    <property type="entry name" value="PUA domain-like"/>
    <property type="match status" value="1"/>
</dbReference>
<comment type="subcellular location">
    <subcellularLocation>
        <location evidence="1 10">Cytoplasm</location>
    </subcellularLocation>
</comment>
<evidence type="ECO:0000313" key="14">
    <source>
        <dbReference type="Proteomes" id="UP000032544"/>
    </source>
</evidence>
<dbReference type="GO" id="GO:0070475">
    <property type="term" value="P:rRNA base methylation"/>
    <property type="evidence" value="ECO:0007669"/>
    <property type="project" value="TreeGrafter"/>
</dbReference>
<keyword evidence="6 10" id="KW-0808">Transferase</keyword>
<feature type="domain" description="Ribosomal RNA small subunit methyltransferase E methyltransferase" evidence="11">
    <location>
        <begin position="72"/>
        <end position="228"/>
    </location>
</feature>
<dbReference type="EMBL" id="JRHC01000002">
    <property type="protein sequence ID" value="KJF43826.1"/>
    <property type="molecule type" value="Genomic_DNA"/>
</dbReference>
<reference evidence="13 14" key="1">
    <citation type="submission" date="2014-09" db="EMBL/GenBank/DDBJ databases">
        <title>Draft Genome Sequence of Draconibacterium sp. JN14CK-3.</title>
        <authorList>
            <person name="Dong C."/>
            <person name="Lai Q."/>
            <person name="Shao Z."/>
        </authorList>
    </citation>
    <scope>NUCLEOTIDE SEQUENCE [LARGE SCALE GENOMIC DNA]</scope>
    <source>
        <strain evidence="13 14">JN14CK-3</strain>
    </source>
</reference>
<comment type="caution">
    <text evidence="13">The sequence shown here is derived from an EMBL/GenBank/DDBJ whole genome shotgun (WGS) entry which is preliminary data.</text>
</comment>
<dbReference type="PIRSF" id="PIRSF015601">
    <property type="entry name" value="MTase_slr0722"/>
    <property type="match status" value="1"/>
</dbReference>
<evidence type="ECO:0000256" key="10">
    <source>
        <dbReference type="PIRNR" id="PIRNR015601"/>
    </source>
</evidence>
<evidence type="ECO:0000256" key="2">
    <source>
        <dbReference type="ARBA" id="ARBA00005528"/>
    </source>
</evidence>
<dbReference type="GO" id="GO:0070042">
    <property type="term" value="F:rRNA (uridine-N3-)-methyltransferase activity"/>
    <property type="evidence" value="ECO:0007669"/>
    <property type="project" value="TreeGrafter"/>
</dbReference>
<dbReference type="InterPro" id="IPR006700">
    <property type="entry name" value="RsmE"/>
</dbReference>
<dbReference type="Gene3D" id="3.40.1280.10">
    <property type="match status" value="1"/>
</dbReference>
<evidence type="ECO:0000256" key="1">
    <source>
        <dbReference type="ARBA" id="ARBA00004496"/>
    </source>
</evidence>
<dbReference type="Pfam" id="PF20260">
    <property type="entry name" value="PUA_4"/>
    <property type="match status" value="1"/>
</dbReference>
<keyword evidence="5 10" id="KW-0489">Methyltransferase</keyword>
<dbReference type="GO" id="GO:0005737">
    <property type="term" value="C:cytoplasm"/>
    <property type="evidence" value="ECO:0007669"/>
    <property type="project" value="UniProtKB-SubCell"/>
</dbReference>
<comment type="function">
    <text evidence="8 10">Specifically methylates the N3 position of the uracil ring of uridine 1498 (m3U1498) in 16S rRNA. Acts on the fully assembled 30S ribosomal subunit.</text>
</comment>
<gene>
    <name evidence="13" type="ORF">LH29_12185</name>
</gene>
<dbReference type="InterPro" id="IPR046887">
    <property type="entry name" value="RsmE_PUA-like"/>
</dbReference>
<evidence type="ECO:0000313" key="13">
    <source>
        <dbReference type="EMBL" id="KJF43826.1"/>
    </source>
</evidence>
<dbReference type="PANTHER" id="PTHR30027:SF3">
    <property type="entry name" value="16S RRNA (URACIL(1498)-N(3))-METHYLTRANSFERASE"/>
    <property type="match status" value="1"/>
</dbReference>
<protein>
    <recommendedName>
        <fullName evidence="10">Ribosomal RNA small subunit methyltransferase E</fullName>
        <ecNumber evidence="10">2.1.1.193</ecNumber>
    </recommendedName>
</protein>
<comment type="similarity">
    <text evidence="2 10">Belongs to the RNA methyltransferase RsmE family.</text>
</comment>
<dbReference type="PANTHER" id="PTHR30027">
    <property type="entry name" value="RIBOSOMAL RNA SMALL SUBUNIT METHYLTRANSFERASE E"/>
    <property type="match status" value="1"/>
</dbReference>
<dbReference type="SUPFAM" id="SSF75217">
    <property type="entry name" value="alpha/beta knot"/>
    <property type="match status" value="1"/>
</dbReference>
<evidence type="ECO:0000256" key="3">
    <source>
        <dbReference type="ARBA" id="ARBA00022490"/>
    </source>
</evidence>
<accession>A0A0D8JBD1</accession>
<dbReference type="STRING" id="1544798.LH29_12185"/>